<evidence type="ECO:0000256" key="2">
    <source>
        <dbReference type="ARBA" id="ARBA00023082"/>
    </source>
</evidence>
<dbReference type="RefSeq" id="WP_145387834.1">
    <property type="nucleotide sequence ID" value="NZ_CP037423.1"/>
</dbReference>
<protein>
    <submittedName>
        <fullName evidence="5">RNA polymerase sigma factor</fullName>
    </submittedName>
</protein>
<dbReference type="InterPro" id="IPR014284">
    <property type="entry name" value="RNA_pol_sigma-70_dom"/>
</dbReference>
<proteinExistence type="predicted"/>
<dbReference type="PANTHER" id="PTHR43133:SF39">
    <property type="entry name" value="SIMILAR TO RNA POLYMERASE SIGMA-E FACTOR"/>
    <property type="match status" value="1"/>
</dbReference>
<dbReference type="OrthoDB" id="278371at2"/>
<dbReference type="AlphaFoldDB" id="A0A518HRW9"/>
<name>A0A518HRW9_9BACT</name>
<keyword evidence="6" id="KW-1185">Reference proteome</keyword>
<dbReference type="NCBIfam" id="TIGR02999">
    <property type="entry name" value="Sig-70_X6"/>
    <property type="match status" value="1"/>
</dbReference>
<feature type="domain" description="RNA polymerase sigma-70 ECF-like HTH" evidence="4">
    <location>
        <begin position="14"/>
        <end position="171"/>
    </location>
</feature>
<sequence length="182" mass="20394">MTDSSRAQAPEWRRSIYDQLHRIAEKALRNETPGHSLQPTLLVNDAYLRLLEQKNVDPENRSQVVAAGATIIRRLLVDYARRRKAKKRGGAEGRGVSMSIDQADQKDQIDILDLNDALDKLSRQNPRAARVVELKFFGGLSGDEMASELGVTRVTVQNDWRHARAWLYTELGNESDAGTGTP</sequence>
<dbReference type="Pfam" id="PF07638">
    <property type="entry name" value="Sigma70_ECF"/>
    <property type="match status" value="1"/>
</dbReference>
<dbReference type="InterPro" id="IPR039425">
    <property type="entry name" value="RNA_pol_sigma-70-like"/>
</dbReference>
<evidence type="ECO:0000313" key="6">
    <source>
        <dbReference type="Proteomes" id="UP000319004"/>
    </source>
</evidence>
<evidence type="ECO:0000313" key="5">
    <source>
        <dbReference type="EMBL" id="QDV43595.1"/>
    </source>
</evidence>
<dbReference type="GO" id="GO:0016987">
    <property type="term" value="F:sigma factor activity"/>
    <property type="evidence" value="ECO:0007669"/>
    <property type="project" value="UniProtKB-KW"/>
</dbReference>
<dbReference type="KEGG" id="snep:Enr13x_34520"/>
<dbReference type="PANTHER" id="PTHR43133">
    <property type="entry name" value="RNA POLYMERASE ECF-TYPE SIGMA FACTO"/>
    <property type="match status" value="1"/>
</dbReference>
<dbReference type="Gene3D" id="1.10.10.10">
    <property type="entry name" value="Winged helix-like DNA-binding domain superfamily/Winged helix DNA-binding domain"/>
    <property type="match status" value="1"/>
</dbReference>
<evidence type="ECO:0000259" key="4">
    <source>
        <dbReference type="Pfam" id="PF07638"/>
    </source>
</evidence>
<dbReference type="NCBIfam" id="TIGR02937">
    <property type="entry name" value="sigma70-ECF"/>
    <property type="match status" value="1"/>
</dbReference>
<dbReference type="InterPro" id="IPR013324">
    <property type="entry name" value="RNA_pol_sigma_r3/r4-like"/>
</dbReference>
<dbReference type="InterPro" id="IPR011517">
    <property type="entry name" value="RNA_pol_sigma70_ECF-like"/>
</dbReference>
<dbReference type="SUPFAM" id="SSF88659">
    <property type="entry name" value="Sigma3 and sigma4 domains of RNA polymerase sigma factors"/>
    <property type="match status" value="1"/>
</dbReference>
<keyword evidence="3" id="KW-0804">Transcription</keyword>
<evidence type="ECO:0000256" key="1">
    <source>
        <dbReference type="ARBA" id="ARBA00023015"/>
    </source>
</evidence>
<dbReference type="EMBL" id="CP037423">
    <property type="protein sequence ID" value="QDV43595.1"/>
    <property type="molecule type" value="Genomic_DNA"/>
</dbReference>
<evidence type="ECO:0000256" key="3">
    <source>
        <dbReference type="ARBA" id="ARBA00023163"/>
    </source>
</evidence>
<dbReference type="InterPro" id="IPR053812">
    <property type="entry name" value="HTH_Sigma70_ECF-like"/>
</dbReference>
<accession>A0A518HRW9</accession>
<gene>
    <name evidence="5" type="ORF">Enr13x_34520</name>
</gene>
<reference evidence="5 6" key="1">
    <citation type="submission" date="2019-03" db="EMBL/GenBank/DDBJ databases">
        <title>Deep-cultivation of Planctomycetes and their phenomic and genomic characterization uncovers novel biology.</title>
        <authorList>
            <person name="Wiegand S."/>
            <person name="Jogler M."/>
            <person name="Boedeker C."/>
            <person name="Pinto D."/>
            <person name="Vollmers J."/>
            <person name="Rivas-Marin E."/>
            <person name="Kohn T."/>
            <person name="Peeters S.H."/>
            <person name="Heuer A."/>
            <person name="Rast P."/>
            <person name="Oberbeckmann S."/>
            <person name="Bunk B."/>
            <person name="Jeske O."/>
            <person name="Meyerdierks A."/>
            <person name="Storesund J.E."/>
            <person name="Kallscheuer N."/>
            <person name="Luecker S."/>
            <person name="Lage O.M."/>
            <person name="Pohl T."/>
            <person name="Merkel B.J."/>
            <person name="Hornburger P."/>
            <person name="Mueller R.-W."/>
            <person name="Bruemmer F."/>
            <person name="Labrenz M."/>
            <person name="Spormann A.M."/>
            <person name="Op den Camp H."/>
            <person name="Overmann J."/>
            <person name="Amann R."/>
            <person name="Jetten M.S.M."/>
            <person name="Mascher T."/>
            <person name="Medema M.H."/>
            <person name="Devos D.P."/>
            <person name="Kaster A.-K."/>
            <person name="Ovreas L."/>
            <person name="Rohde M."/>
            <person name="Galperin M.Y."/>
            <person name="Jogler C."/>
        </authorList>
    </citation>
    <scope>NUCLEOTIDE SEQUENCE [LARGE SCALE GENOMIC DNA]</scope>
    <source>
        <strain evidence="5 6">Enr13</strain>
    </source>
</reference>
<dbReference type="Proteomes" id="UP000319004">
    <property type="component" value="Chromosome"/>
</dbReference>
<organism evidence="5 6">
    <name type="scientific">Stieleria neptunia</name>
    <dbReference type="NCBI Taxonomy" id="2527979"/>
    <lineage>
        <taxon>Bacteria</taxon>
        <taxon>Pseudomonadati</taxon>
        <taxon>Planctomycetota</taxon>
        <taxon>Planctomycetia</taxon>
        <taxon>Pirellulales</taxon>
        <taxon>Pirellulaceae</taxon>
        <taxon>Stieleria</taxon>
    </lineage>
</organism>
<keyword evidence="2" id="KW-0731">Sigma factor</keyword>
<keyword evidence="1" id="KW-0805">Transcription regulation</keyword>
<dbReference type="GO" id="GO:0006352">
    <property type="term" value="P:DNA-templated transcription initiation"/>
    <property type="evidence" value="ECO:0007669"/>
    <property type="project" value="InterPro"/>
</dbReference>
<dbReference type="InterPro" id="IPR036388">
    <property type="entry name" value="WH-like_DNA-bd_sf"/>
</dbReference>